<dbReference type="SUPFAM" id="SSF46785">
    <property type="entry name" value="Winged helix' DNA-binding domain"/>
    <property type="match status" value="1"/>
</dbReference>
<organism evidence="5 6">
    <name type="scientific">Kwoniella newhampshirensis</name>
    <dbReference type="NCBI Taxonomy" id="1651941"/>
    <lineage>
        <taxon>Eukaryota</taxon>
        <taxon>Fungi</taxon>
        <taxon>Dikarya</taxon>
        <taxon>Basidiomycota</taxon>
        <taxon>Agaricomycotina</taxon>
        <taxon>Tremellomycetes</taxon>
        <taxon>Tremellales</taxon>
        <taxon>Cryptococcaceae</taxon>
        <taxon>Kwoniella</taxon>
    </lineage>
</organism>
<feature type="region of interest" description="Disordered" evidence="3">
    <location>
        <begin position="36"/>
        <end position="173"/>
    </location>
</feature>
<name>A0AAW0YTC1_9TREE</name>
<feature type="compositionally biased region" description="Basic and acidic residues" evidence="3">
    <location>
        <begin position="428"/>
        <end position="447"/>
    </location>
</feature>
<dbReference type="PANTHER" id="PTHR22792">
    <property type="entry name" value="LUPUS LA PROTEIN-RELATED"/>
    <property type="match status" value="1"/>
</dbReference>
<feature type="domain" description="HTH La-type RNA-binding" evidence="4">
    <location>
        <begin position="706"/>
        <end position="796"/>
    </location>
</feature>
<gene>
    <name evidence="5" type="ORF">IAR55_005220</name>
</gene>
<feature type="compositionally biased region" description="Pro residues" evidence="3">
    <location>
        <begin position="285"/>
        <end position="298"/>
    </location>
</feature>
<feature type="compositionally biased region" description="Low complexity" evidence="3">
    <location>
        <begin position="415"/>
        <end position="427"/>
    </location>
</feature>
<accession>A0AAW0YTC1</accession>
<dbReference type="Gene3D" id="1.10.10.10">
    <property type="entry name" value="Winged helix-like DNA-binding domain superfamily/Winged helix DNA-binding domain"/>
    <property type="match status" value="1"/>
</dbReference>
<dbReference type="CDD" id="cd07323">
    <property type="entry name" value="LAM"/>
    <property type="match status" value="1"/>
</dbReference>
<feature type="compositionally biased region" description="Polar residues" evidence="3">
    <location>
        <begin position="189"/>
        <end position="213"/>
    </location>
</feature>
<reference evidence="5 6" key="1">
    <citation type="journal article" date="2024" name="bioRxiv">
        <title>Comparative genomics of Cryptococcus and Kwoniella reveals pathogenesis evolution and contrasting karyotype dynamics via intercentromeric recombination or chromosome fusion.</title>
        <authorList>
            <person name="Coelho M.A."/>
            <person name="David-Palma M."/>
            <person name="Shea T."/>
            <person name="Bowers K."/>
            <person name="McGinley-Smith S."/>
            <person name="Mohammad A.W."/>
            <person name="Gnirke A."/>
            <person name="Yurkov A.M."/>
            <person name="Nowrousian M."/>
            <person name="Sun S."/>
            <person name="Cuomo C.A."/>
            <person name="Heitman J."/>
        </authorList>
    </citation>
    <scope>NUCLEOTIDE SEQUENCE [LARGE SCALE GENOMIC DNA]</scope>
    <source>
        <strain evidence="5 6">CBS 13917</strain>
    </source>
</reference>
<dbReference type="Proteomes" id="UP001388673">
    <property type="component" value="Unassembled WGS sequence"/>
</dbReference>
<dbReference type="GO" id="GO:0010494">
    <property type="term" value="C:cytoplasmic stress granule"/>
    <property type="evidence" value="ECO:0007669"/>
    <property type="project" value="TreeGrafter"/>
</dbReference>
<dbReference type="PANTHER" id="PTHR22792:SF132">
    <property type="entry name" value="LA-RELATED PROTEIN 1"/>
    <property type="match status" value="1"/>
</dbReference>
<evidence type="ECO:0000256" key="1">
    <source>
        <dbReference type="ARBA" id="ARBA00022884"/>
    </source>
</evidence>
<feature type="compositionally biased region" description="Polar residues" evidence="3">
    <location>
        <begin position="226"/>
        <end position="257"/>
    </location>
</feature>
<feature type="compositionally biased region" description="Basic and acidic residues" evidence="3">
    <location>
        <begin position="377"/>
        <end position="392"/>
    </location>
</feature>
<keyword evidence="6" id="KW-1185">Reference proteome</keyword>
<evidence type="ECO:0000256" key="2">
    <source>
        <dbReference type="PROSITE-ProRule" id="PRU00332"/>
    </source>
</evidence>
<dbReference type="Pfam" id="PF05383">
    <property type="entry name" value="La"/>
    <property type="match status" value="1"/>
</dbReference>
<protein>
    <recommendedName>
        <fullName evidence="4">HTH La-type RNA-binding domain-containing protein</fullName>
    </recommendedName>
</protein>
<dbReference type="GeneID" id="92182478"/>
<dbReference type="PROSITE" id="PS50961">
    <property type="entry name" value="HTH_LA"/>
    <property type="match status" value="1"/>
</dbReference>
<dbReference type="GO" id="GO:0003723">
    <property type="term" value="F:RNA binding"/>
    <property type="evidence" value="ECO:0007669"/>
    <property type="project" value="UniProtKB-UniRule"/>
</dbReference>
<dbReference type="EMBL" id="JBCAWK010000010">
    <property type="protein sequence ID" value="KAK8847363.1"/>
    <property type="molecule type" value="Genomic_DNA"/>
</dbReference>
<feature type="compositionally biased region" description="Polar residues" evidence="3">
    <location>
        <begin position="325"/>
        <end position="338"/>
    </location>
</feature>
<feature type="region of interest" description="Disordered" evidence="3">
    <location>
        <begin position="835"/>
        <end position="861"/>
    </location>
</feature>
<feature type="region of interest" description="Disordered" evidence="3">
    <location>
        <begin position="878"/>
        <end position="921"/>
    </location>
</feature>
<evidence type="ECO:0000256" key="3">
    <source>
        <dbReference type="SAM" id="MobiDB-lite"/>
    </source>
</evidence>
<dbReference type="InterPro" id="IPR006630">
    <property type="entry name" value="La_HTH"/>
</dbReference>
<feature type="region of interest" description="Disordered" evidence="3">
    <location>
        <begin position="187"/>
        <end position="631"/>
    </location>
</feature>
<feature type="compositionally biased region" description="Low complexity" evidence="3">
    <location>
        <begin position="76"/>
        <end position="89"/>
    </location>
</feature>
<feature type="compositionally biased region" description="Low complexity" evidence="3">
    <location>
        <begin position="151"/>
        <end position="164"/>
    </location>
</feature>
<comment type="caution">
    <text evidence="5">The sequence shown here is derived from an EMBL/GenBank/DDBJ whole genome shotgun (WGS) entry which is preliminary data.</text>
</comment>
<feature type="compositionally biased region" description="Polar residues" evidence="3">
    <location>
        <begin position="569"/>
        <end position="600"/>
    </location>
</feature>
<proteinExistence type="predicted"/>
<dbReference type="RefSeq" id="XP_066800881.1">
    <property type="nucleotide sequence ID" value="XM_066948313.1"/>
</dbReference>
<evidence type="ECO:0000313" key="6">
    <source>
        <dbReference type="Proteomes" id="UP001388673"/>
    </source>
</evidence>
<feature type="compositionally biased region" description="Low complexity" evidence="3">
    <location>
        <begin position="36"/>
        <end position="51"/>
    </location>
</feature>
<feature type="compositionally biased region" description="Basic and acidic residues" evidence="3">
    <location>
        <begin position="107"/>
        <end position="142"/>
    </location>
</feature>
<evidence type="ECO:0000313" key="5">
    <source>
        <dbReference type="EMBL" id="KAK8847363.1"/>
    </source>
</evidence>
<sequence>MSTSPPVTNGQQRSVFNALGSYADRIKEQQAAAAVAAKSASASGPSTSMTANGDGPRNITPSSTSTVAKGKDHKTVSSSNSTAAVSPATHAPEDDGPWEKVQSTRQRRPEEKRGGSSSKNWRDRSHRDDQREKHGADSDKRSGGHSRSSKKNASSSAPPGSTAAIEKTSNKSTFAATATTSKLAWSAIASGSQSTPSRLPATASVQANVNASGTSQSQTTPSSPSLNGTTVTPTASVPASIASPSLNSDTASSSTAVSKAGVLPGDEGSWRNRPKAKEQEQMEEPQPPASRKPAPPPAVNAWEVRKKTLTPSIANVAAESAPALPNTNGNSPRTQPNGTVKPVPKRRTHTATSTVVPSPINDAALWPDVSQAAEVAKSTEEKKEKIKEKDNSEATSVVDDTAGGGKKPKWTPIPAAELLAAADQAAETTRRQGRLEAKKRLAAKGDAEFPAQVKGAKARKGPTSASPVDTKKGQIKPARDGSGSEIRTQAASQGQRDGSQAGSKVASETAAVESVTGAATVNGDAKAEDGSGDASLSRQASRQSMQGSPQKVNAQYPSPGLFDAASHIRNGSGSLQSKPMSGSTTAPLPQHTFNPASISNLPRPPRGRDGRASFNGRGRGFRSNSALPHKGHIFGSPPTGAAGLPMDGMPFANGTAFSRGYAAGFQPFYPVSGFAPAAIYDPMQAQYGNLAAFRGAPPPPMPQTVVPNLDSTRFYVLGQVEYYFSMQNLAMDFFLRQQMDSEGWIDIAMIASFNRVKSITPDVAIVRECMTLSSLLEVREERVRLAGPGSRQWVLPGAKPSEFGLGPISPSVGMSADDSRDVSMGIPASVEASFTPSVTSTTDEAPSNGQQTVQQSQGLAQHQRAFVAADVENALMKSSVPTSSTASVMNGDEKTETVTPATSTSGDGGKEDEENKVGQSY</sequence>
<feature type="compositionally biased region" description="Low complexity" evidence="3">
    <location>
        <begin position="214"/>
        <end position="225"/>
    </location>
</feature>
<feature type="compositionally biased region" description="Polar residues" evidence="3">
    <location>
        <begin position="534"/>
        <end position="556"/>
    </location>
</feature>
<dbReference type="InterPro" id="IPR045180">
    <property type="entry name" value="La_dom_prot"/>
</dbReference>
<feature type="compositionally biased region" description="Polar residues" evidence="3">
    <location>
        <begin position="485"/>
        <end position="502"/>
    </location>
</feature>
<dbReference type="AlphaFoldDB" id="A0AAW0YTC1"/>
<dbReference type="InterPro" id="IPR036390">
    <property type="entry name" value="WH_DNA-bd_sf"/>
</dbReference>
<dbReference type="SMART" id="SM00715">
    <property type="entry name" value="LA"/>
    <property type="match status" value="1"/>
</dbReference>
<dbReference type="GO" id="GO:0045727">
    <property type="term" value="P:positive regulation of translation"/>
    <property type="evidence" value="ECO:0007669"/>
    <property type="project" value="TreeGrafter"/>
</dbReference>
<evidence type="ECO:0000259" key="4">
    <source>
        <dbReference type="PROSITE" id="PS50961"/>
    </source>
</evidence>
<feature type="compositionally biased region" description="Polar residues" evidence="3">
    <location>
        <begin position="879"/>
        <end position="888"/>
    </location>
</feature>
<feature type="compositionally biased region" description="Polar residues" evidence="3">
    <location>
        <begin position="835"/>
        <end position="860"/>
    </location>
</feature>
<keyword evidence="1 2" id="KW-0694">RNA-binding</keyword>
<dbReference type="KEGG" id="kne:92182478"/>
<dbReference type="GO" id="GO:0005829">
    <property type="term" value="C:cytosol"/>
    <property type="evidence" value="ECO:0007669"/>
    <property type="project" value="TreeGrafter"/>
</dbReference>
<dbReference type="InterPro" id="IPR036388">
    <property type="entry name" value="WH-like_DNA-bd_sf"/>
</dbReference>